<evidence type="ECO:0000313" key="9">
    <source>
        <dbReference type="EMBL" id="CAA0820232.1"/>
    </source>
</evidence>
<keyword evidence="10" id="KW-1185">Reference proteome</keyword>
<comment type="subcellular location">
    <subcellularLocation>
        <location evidence="1 8">Membrane</location>
        <topology evidence="1 8">Multi-pass membrane protein</topology>
    </subcellularLocation>
</comment>
<dbReference type="GO" id="GO:0010329">
    <property type="term" value="F:auxin efflux transmembrane transporter activity"/>
    <property type="evidence" value="ECO:0007669"/>
    <property type="project" value="TreeGrafter"/>
</dbReference>
<feature type="transmembrane region" description="Helical" evidence="8">
    <location>
        <begin position="195"/>
        <end position="212"/>
    </location>
</feature>
<dbReference type="Proteomes" id="UP001153555">
    <property type="component" value="Unassembled WGS sequence"/>
</dbReference>
<evidence type="ECO:0000256" key="7">
    <source>
        <dbReference type="ARBA" id="ARBA00023294"/>
    </source>
</evidence>
<name>A0A9N7RA23_STRHE</name>
<dbReference type="Pfam" id="PF03547">
    <property type="entry name" value="Mem_trans"/>
    <property type="match status" value="1"/>
</dbReference>
<gene>
    <name evidence="9" type="ORF">SHERM_01470</name>
</gene>
<comment type="caution">
    <text evidence="8">Lacks conserved residue(s) required for the propagation of feature annotation.</text>
</comment>
<evidence type="ECO:0000256" key="3">
    <source>
        <dbReference type="ARBA" id="ARBA00022448"/>
    </source>
</evidence>
<protein>
    <recommendedName>
        <fullName evidence="8">Auxin efflux carrier component</fullName>
    </recommendedName>
</protein>
<evidence type="ECO:0000256" key="8">
    <source>
        <dbReference type="RuleBase" id="RU362108"/>
    </source>
</evidence>
<evidence type="ECO:0000313" key="10">
    <source>
        <dbReference type="Proteomes" id="UP001153555"/>
    </source>
</evidence>
<dbReference type="NCBIfam" id="TIGR00946">
    <property type="entry name" value="2a69"/>
    <property type="match status" value="1"/>
</dbReference>
<keyword evidence="3 8" id="KW-0813">Transport</keyword>
<keyword evidence="7 8" id="KW-0927">Auxin signaling pathway</keyword>
<feature type="transmembrane region" description="Helical" evidence="8">
    <location>
        <begin position="315"/>
        <end position="339"/>
    </location>
</feature>
<feature type="transmembrane region" description="Helical" evidence="8">
    <location>
        <begin position="131"/>
        <end position="153"/>
    </location>
</feature>
<dbReference type="GO" id="GO:0005783">
    <property type="term" value="C:endoplasmic reticulum"/>
    <property type="evidence" value="ECO:0007669"/>
    <property type="project" value="TreeGrafter"/>
</dbReference>
<dbReference type="PANTHER" id="PTHR31752:SF40">
    <property type="entry name" value="AUXIN EFFLUX CARRIER COMPONENT 8"/>
    <property type="match status" value="1"/>
</dbReference>
<evidence type="ECO:0000256" key="2">
    <source>
        <dbReference type="ARBA" id="ARBA00009177"/>
    </source>
</evidence>
<dbReference type="GO" id="GO:0009734">
    <property type="term" value="P:auxin-activated signaling pathway"/>
    <property type="evidence" value="ECO:0007669"/>
    <property type="project" value="UniProtKB-UniRule"/>
</dbReference>
<dbReference type="AlphaFoldDB" id="A0A9N7RA23"/>
<evidence type="ECO:0000256" key="1">
    <source>
        <dbReference type="ARBA" id="ARBA00004141"/>
    </source>
</evidence>
<dbReference type="InterPro" id="IPR004776">
    <property type="entry name" value="Mem_transp_PIN-like"/>
</dbReference>
<dbReference type="OrthoDB" id="2133778at2759"/>
<feature type="transmembrane region" description="Helical" evidence="8">
    <location>
        <begin position="224"/>
        <end position="243"/>
    </location>
</feature>
<keyword evidence="6 8" id="KW-0472">Membrane</keyword>
<evidence type="ECO:0000256" key="6">
    <source>
        <dbReference type="ARBA" id="ARBA00023136"/>
    </source>
</evidence>
<evidence type="ECO:0000256" key="5">
    <source>
        <dbReference type="ARBA" id="ARBA00022989"/>
    </source>
</evidence>
<feature type="transmembrane region" description="Helical" evidence="8">
    <location>
        <begin position="6"/>
        <end position="29"/>
    </location>
</feature>
<accession>A0A9N7RA23</accession>
<feature type="transmembrane region" description="Helical" evidence="8">
    <location>
        <begin position="255"/>
        <end position="277"/>
    </location>
</feature>
<dbReference type="InterPro" id="IPR014024">
    <property type="entry name" value="Auxin_eff_plant"/>
</dbReference>
<proteinExistence type="inferred from homology"/>
<comment type="caution">
    <text evidence="9">The sequence shown here is derived from an EMBL/GenBank/DDBJ whole genome shotgun (WGS) entry which is preliminary data.</text>
</comment>
<evidence type="ECO:0000256" key="4">
    <source>
        <dbReference type="ARBA" id="ARBA00022692"/>
    </source>
</evidence>
<keyword evidence="4 8" id="KW-0812">Transmembrane</keyword>
<dbReference type="InterPro" id="IPR051107">
    <property type="entry name" value="Auxin_Efflux_Carrier"/>
</dbReference>
<dbReference type="GO" id="GO:0005886">
    <property type="term" value="C:plasma membrane"/>
    <property type="evidence" value="ECO:0007669"/>
    <property type="project" value="TreeGrafter"/>
</dbReference>
<feature type="transmembrane region" description="Helical" evidence="8">
    <location>
        <begin position="283"/>
        <end position="303"/>
    </location>
</feature>
<feature type="transmembrane region" description="Helical" evidence="8">
    <location>
        <begin position="72"/>
        <end position="91"/>
    </location>
</feature>
<dbReference type="PANTHER" id="PTHR31752">
    <property type="entry name" value="AUXIN EFFLUX CARRIER COMPONENT 1B-RELATED"/>
    <property type="match status" value="1"/>
</dbReference>
<comment type="function">
    <text evidence="8">May act as a component of the auxin efflux carrier.</text>
</comment>
<dbReference type="GO" id="GO:0009926">
    <property type="term" value="P:auxin polar transport"/>
    <property type="evidence" value="ECO:0007669"/>
    <property type="project" value="TreeGrafter"/>
</dbReference>
<reference evidence="9" key="1">
    <citation type="submission" date="2019-12" db="EMBL/GenBank/DDBJ databases">
        <authorList>
            <person name="Scholes J."/>
        </authorList>
    </citation>
    <scope>NUCLEOTIDE SEQUENCE</scope>
</reference>
<feature type="transmembrane region" description="Helical" evidence="8">
    <location>
        <begin position="98"/>
        <end position="119"/>
    </location>
</feature>
<keyword evidence="5 8" id="KW-1133">Transmembrane helix</keyword>
<organism evidence="9 10">
    <name type="scientific">Striga hermonthica</name>
    <name type="common">Purple witchweed</name>
    <name type="synonym">Buchnera hermonthica</name>
    <dbReference type="NCBI Taxonomy" id="68872"/>
    <lineage>
        <taxon>Eukaryota</taxon>
        <taxon>Viridiplantae</taxon>
        <taxon>Streptophyta</taxon>
        <taxon>Embryophyta</taxon>
        <taxon>Tracheophyta</taxon>
        <taxon>Spermatophyta</taxon>
        <taxon>Magnoliopsida</taxon>
        <taxon>eudicotyledons</taxon>
        <taxon>Gunneridae</taxon>
        <taxon>Pentapetalae</taxon>
        <taxon>asterids</taxon>
        <taxon>lamiids</taxon>
        <taxon>Lamiales</taxon>
        <taxon>Orobanchaceae</taxon>
        <taxon>Buchnereae</taxon>
        <taxon>Striga</taxon>
    </lineage>
</organism>
<dbReference type="EMBL" id="CACSLK010020336">
    <property type="protein sequence ID" value="CAA0820232.1"/>
    <property type="molecule type" value="Genomic_DNA"/>
</dbReference>
<comment type="similarity">
    <text evidence="2 8">Belongs to the auxin efflux carrier (TC 2.A.69.1) family.</text>
</comment>
<sequence length="597" mass="65273">MFISLANIFHIITAIIPLYVAMIIAYISVKRWKIFTPDQCSGINKFVANFSIPLLSFQVISSNDPYKMNLKLVLADFSQKFIALFVLTLVAKISSKGSLSLVITGLSLSTLPNTLILGIPLVKAMYGEQAVVLLAQIVVLQSLVWYNLLLVLFEVNAIATNETEHGETTKSETKRKITSVLSTVAKKLMKNPNTYATLAGLIWASLHFRFAVKLPNVVENSTSLLSNGGLGMAMFSLGLFMGLQARLVACGTRKAVLAMAIKFVAGPFIMALPSIALGLRGTLLKVAIVQAALPQGIVPFVFAKEYNVHPEILSTGIIFGLIVAVPIGLAYYFLLALWAHLTRSRDFVHGNLRRAATGLLLQNPTSLQDLIFISGGPPGRVESSRSRNESGLHIWASSHLVPSPSDPYTLRLVNPGTTEYLDLPPLFGRRCFRLGPCLTYAAATNEYKVVQVQFSRGENGSVSYEYVVLTVETNNSWRHVGMVDRLTRETKTLLSISSPLITEGFTHWVPYSGGDTILTLDAKTEVMTESRVPVPLGHLGESEFLLWGGKNLMLVVKRLGSFFVVGRVGDESRDAGLEQDSYGRFGGGEVRRVYSGP</sequence>